<comment type="caution">
    <text evidence="7">The sequence shown here is derived from an EMBL/GenBank/DDBJ whole genome shotgun (WGS) entry which is preliminary data.</text>
</comment>
<dbReference type="GO" id="GO:0015074">
    <property type="term" value="P:DNA integration"/>
    <property type="evidence" value="ECO:0007669"/>
    <property type="project" value="InterPro"/>
</dbReference>
<gene>
    <name evidence="7" type="ORF">IN07_24195</name>
</gene>
<dbReference type="Pfam" id="PF00589">
    <property type="entry name" value="Phage_integrase"/>
    <property type="match status" value="1"/>
</dbReference>
<dbReference type="EMBL" id="JPMX01000139">
    <property type="protein sequence ID" value="KGH43237.1"/>
    <property type="molecule type" value="Genomic_DNA"/>
</dbReference>
<dbReference type="Gene3D" id="1.10.150.130">
    <property type="match status" value="1"/>
</dbReference>
<dbReference type="GO" id="GO:0006310">
    <property type="term" value="P:DNA recombination"/>
    <property type="evidence" value="ECO:0007669"/>
    <property type="project" value="UniProtKB-KW"/>
</dbReference>
<evidence type="ECO:0008006" key="9">
    <source>
        <dbReference type="Google" id="ProtNLM"/>
    </source>
</evidence>
<dbReference type="CDD" id="cd01189">
    <property type="entry name" value="INT_ICEBs1_C_like"/>
    <property type="match status" value="1"/>
</dbReference>
<evidence type="ECO:0000256" key="1">
    <source>
        <dbReference type="ARBA" id="ARBA00008857"/>
    </source>
</evidence>
<reference evidence="7 8" key="1">
    <citation type="submission" date="2014-07" db="EMBL/GenBank/DDBJ databases">
        <title>Biosystematic studies on Modestobacter strains isolated from extreme hyper-arid desert soil and from historic building.</title>
        <authorList>
            <person name="Bukarasam K."/>
            <person name="Bull A."/>
            <person name="Girard G."/>
            <person name="van Wezel G."/>
            <person name="Goodfellow M."/>
        </authorList>
    </citation>
    <scope>NUCLEOTIDE SEQUENCE [LARGE SCALE GENOMIC DNA]</scope>
    <source>
        <strain evidence="7 8">KNN45-2b</strain>
    </source>
</reference>
<keyword evidence="2 4" id="KW-0238">DNA-binding</keyword>
<keyword evidence="3" id="KW-0233">DNA recombination</keyword>
<organism evidence="7 8">
    <name type="scientific">Modestobacter caceresii</name>
    <dbReference type="NCBI Taxonomy" id="1522368"/>
    <lineage>
        <taxon>Bacteria</taxon>
        <taxon>Bacillati</taxon>
        <taxon>Actinomycetota</taxon>
        <taxon>Actinomycetes</taxon>
        <taxon>Geodermatophilales</taxon>
        <taxon>Geodermatophilaceae</taxon>
        <taxon>Modestobacter</taxon>
    </lineage>
</organism>
<dbReference type="AlphaFoldDB" id="A0A098Y3T2"/>
<evidence type="ECO:0000313" key="8">
    <source>
        <dbReference type="Proteomes" id="UP000029713"/>
    </source>
</evidence>
<keyword evidence="8" id="KW-1185">Reference proteome</keyword>
<evidence type="ECO:0000259" key="5">
    <source>
        <dbReference type="PROSITE" id="PS51898"/>
    </source>
</evidence>
<dbReference type="SUPFAM" id="SSF56349">
    <property type="entry name" value="DNA breaking-rejoining enzymes"/>
    <property type="match status" value="1"/>
</dbReference>
<name>A0A098Y3T2_9ACTN</name>
<dbReference type="Gene3D" id="1.10.443.10">
    <property type="entry name" value="Intergrase catalytic core"/>
    <property type="match status" value="1"/>
</dbReference>
<feature type="domain" description="Core-binding (CB)" evidence="6">
    <location>
        <begin position="60"/>
        <end position="150"/>
    </location>
</feature>
<dbReference type="InterPro" id="IPR013762">
    <property type="entry name" value="Integrase-like_cat_sf"/>
</dbReference>
<evidence type="ECO:0000256" key="3">
    <source>
        <dbReference type="ARBA" id="ARBA00023172"/>
    </source>
</evidence>
<sequence length="394" mass="43345">MTVSRLDEAKRIEAAIVAAGGHLPEEHRHLLRGARRVDTSESVNVPAEVEQSVPAALEAPTFADYAEQHVANLTGVEEGYRAQYRRDVARHMTPVFGDLPLTAVNRSLVRGWLRGLEAGTHPWLVGRPPLAYRTRKRLATEAGAVMRAALADELIVRDPFVGVRVGKPEHTASRQETIRALTHDEWRRLEAELPAGVYRDLATVAVGTGLRWSELTALECRHVVLDDGRPRVEVRQAWKDTRAGKADRYEIGRPKSDRSVREVTVGAGVAQVLARLVADRPEDAYVFTTPATSGTHAGRQGGAPIRSANYRHRVWAPAVARVFPHGRGVRFHDLRHTHASWLINAGRPLTEVQRRLGHESIQLTSDTYGWLLPSSTDAAVAAIEAAMAAEAEVA</sequence>
<accession>A0A098Y3T2</accession>
<evidence type="ECO:0000259" key="6">
    <source>
        <dbReference type="PROSITE" id="PS51900"/>
    </source>
</evidence>
<dbReference type="InterPro" id="IPR044068">
    <property type="entry name" value="CB"/>
</dbReference>
<dbReference type="PROSITE" id="PS51900">
    <property type="entry name" value="CB"/>
    <property type="match status" value="1"/>
</dbReference>
<dbReference type="InterPro" id="IPR010998">
    <property type="entry name" value="Integrase_recombinase_N"/>
</dbReference>
<comment type="similarity">
    <text evidence="1">Belongs to the 'phage' integrase family.</text>
</comment>
<dbReference type="InterPro" id="IPR050090">
    <property type="entry name" value="Tyrosine_recombinase_XerCD"/>
</dbReference>
<evidence type="ECO:0000256" key="4">
    <source>
        <dbReference type="PROSITE-ProRule" id="PRU01248"/>
    </source>
</evidence>
<dbReference type="PROSITE" id="PS51898">
    <property type="entry name" value="TYR_RECOMBINASE"/>
    <property type="match status" value="1"/>
</dbReference>
<evidence type="ECO:0000256" key="2">
    <source>
        <dbReference type="ARBA" id="ARBA00023125"/>
    </source>
</evidence>
<dbReference type="InterPro" id="IPR011010">
    <property type="entry name" value="DNA_brk_join_enz"/>
</dbReference>
<dbReference type="PANTHER" id="PTHR30349">
    <property type="entry name" value="PHAGE INTEGRASE-RELATED"/>
    <property type="match status" value="1"/>
</dbReference>
<proteinExistence type="inferred from homology"/>
<dbReference type="InterPro" id="IPR002104">
    <property type="entry name" value="Integrase_catalytic"/>
</dbReference>
<feature type="domain" description="Tyr recombinase" evidence="5">
    <location>
        <begin position="176"/>
        <end position="382"/>
    </location>
</feature>
<evidence type="ECO:0000313" key="7">
    <source>
        <dbReference type="EMBL" id="KGH43237.1"/>
    </source>
</evidence>
<dbReference type="GO" id="GO:0003677">
    <property type="term" value="F:DNA binding"/>
    <property type="evidence" value="ECO:0007669"/>
    <property type="project" value="UniProtKB-UniRule"/>
</dbReference>
<dbReference type="STRING" id="1522368.IN07_24195"/>
<dbReference type="PANTHER" id="PTHR30349:SF64">
    <property type="entry name" value="PROPHAGE INTEGRASE INTD-RELATED"/>
    <property type="match status" value="1"/>
</dbReference>
<protein>
    <recommendedName>
        <fullName evidence="9">Integrase</fullName>
    </recommendedName>
</protein>
<dbReference type="Proteomes" id="UP000029713">
    <property type="component" value="Unassembled WGS sequence"/>
</dbReference>